<accession>A0A2Z7AG75</accession>
<dbReference type="EMBL" id="KV017529">
    <property type="protein sequence ID" value="KZV18089.1"/>
    <property type="molecule type" value="Genomic_DNA"/>
</dbReference>
<keyword evidence="3" id="KW-1185">Reference proteome</keyword>
<gene>
    <name evidence="2" type="ORF">F511_32042</name>
</gene>
<evidence type="ECO:0000256" key="1">
    <source>
        <dbReference type="SAM" id="MobiDB-lite"/>
    </source>
</evidence>
<evidence type="ECO:0000313" key="2">
    <source>
        <dbReference type="EMBL" id="KZV18089.1"/>
    </source>
</evidence>
<sequence>MLKCQAVNSRSNRTFTPILPHIYPSSRLKQQARFPNPSSRPTTRDHQLRSKTRESYGSAKHLHESTHFHAQTAHDLNLKVRPAQALLLSSNPAHLKISKGESNTRNFNYLKRSSTQTSSATIEHSSFLRLLYSSCYRPPNLYEVKALEHMLPAVALYPKPVGQTPAIGRRSRRRRRSPPSPSLAGICSDQLFEEFPSVLISSGLLVQADKGTLLPVVDLIRRNLPQSTVKSQSPCDSGWSQAPRRQQGNTPKIIL</sequence>
<feature type="region of interest" description="Disordered" evidence="1">
    <location>
        <begin position="162"/>
        <end position="183"/>
    </location>
</feature>
<dbReference type="Proteomes" id="UP000250235">
    <property type="component" value="Unassembled WGS sequence"/>
</dbReference>
<name>A0A2Z7AG75_9LAMI</name>
<feature type="region of interest" description="Disordered" evidence="1">
    <location>
        <begin position="26"/>
        <end position="67"/>
    </location>
</feature>
<reference evidence="2 3" key="1">
    <citation type="journal article" date="2015" name="Proc. Natl. Acad. Sci. U.S.A.">
        <title>The resurrection genome of Boea hygrometrica: A blueprint for survival of dehydration.</title>
        <authorList>
            <person name="Xiao L."/>
            <person name="Yang G."/>
            <person name="Zhang L."/>
            <person name="Yang X."/>
            <person name="Zhao S."/>
            <person name="Ji Z."/>
            <person name="Zhou Q."/>
            <person name="Hu M."/>
            <person name="Wang Y."/>
            <person name="Chen M."/>
            <person name="Xu Y."/>
            <person name="Jin H."/>
            <person name="Xiao X."/>
            <person name="Hu G."/>
            <person name="Bao F."/>
            <person name="Hu Y."/>
            <person name="Wan P."/>
            <person name="Li L."/>
            <person name="Deng X."/>
            <person name="Kuang T."/>
            <person name="Xiang C."/>
            <person name="Zhu J.K."/>
            <person name="Oliver M.J."/>
            <person name="He Y."/>
        </authorList>
    </citation>
    <scope>NUCLEOTIDE SEQUENCE [LARGE SCALE GENOMIC DNA]</scope>
    <source>
        <strain evidence="3">cv. XS01</strain>
    </source>
</reference>
<proteinExistence type="predicted"/>
<feature type="region of interest" description="Disordered" evidence="1">
    <location>
        <begin position="228"/>
        <end position="255"/>
    </location>
</feature>
<feature type="compositionally biased region" description="Basic and acidic residues" evidence="1">
    <location>
        <begin position="42"/>
        <end position="54"/>
    </location>
</feature>
<protein>
    <submittedName>
        <fullName evidence="2">Uncharacterized protein</fullName>
    </submittedName>
</protein>
<dbReference type="AlphaFoldDB" id="A0A2Z7AG75"/>
<evidence type="ECO:0000313" key="3">
    <source>
        <dbReference type="Proteomes" id="UP000250235"/>
    </source>
</evidence>
<organism evidence="2 3">
    <name type="scientific">Dorcoceras hygrometricum</name>
    <dbReference type="NCBI Taxonomy" id="472368"/>
    <lineage>
        <taxon>Eukaryota</taxon>
        <taxon>Viridiplantae</taxon>
        <taxon>Streptophyta</taxon>
        <taxon>Embryophyta</taxon>
        <taxon>Tracheophyta</taxon>
        <taxon>Spermatophyta</taxon>
        <taxon>Magnoliopsida</taxon>
        <taxon>eudicotyledons</taxon>
        <taxon>Gunneridae</taxon>
        <taxon>Pentapetalae</taxon>
        <taxon>asterids</taxon>
        <taxon>lamiids</taxon>
        <taxon>Lamiales</taxon>
        <taxon>Gesneriaceae</taxon>
        <taxon>Didymocarpoideae</taxon>
        <taxon>Trichosporeae</taxon>
        <taxon>Loxocarpinae</taxon>
        <taxon>Dorcoceras</taxon>
    </lineage>
</organism>